<dbReference type="KEGG" id="sgw:D7D53_08605"/>
<keyword evidence="2" id="KW-1185">Reference proteome</keyword>
<reference evidence="1 2" key="1">
    <citation type="submission" date="2018-09" db="EMBL/GenBank/DDBJ databases">
        <title>Complete genome sequence of Streptococcus sp. KCOM 1679 (=ChDC B345).</title>
        <authorList>
            <person name="Kook J.-K."/>
            <person name="Park S.-N."/>
            <person name="Lim Y.K."/>
        </authorList>
    </citation>
    <scope>NUCLEOTIDE SEQUENCE [LARGE SCALE GENOMIC DNA]</scope>
    <source>
        <strain evidence="1 2">ChDC B345</strain>
    </source>
</reference>
<dbReference type="AlphaFoldDB" id="A0A387B2I2"/>
<sequence length="103" mass="12059">MTKDLLIRNIPEDMFIQLHMMKKEQNFPSFNAFMLAQLEKICQLDGLNLYDNAFSKSLTEIKEQQNKILELLIKNEITILGVSGKQEIVEELTVSWLNRVMKE</sequence>
<organism evidence="1 2">
    <name type="scientific">Streptococcus gwangjuensis</name>
    <dbReference type="NCBI Taxonomy" id="1433513"/>
    <lineage>
        <taxon>Bacteria</taxon>
        <taxon>Bacillati</taxon>
        <taxon>Bacillota</taxon>
        <taxon>Bacilli</taxon>
        <taxon>Lactobacillales</taxon>
        <taxon>Streptococcaceae</taxon>
        <taxon>Streptococcus</taxon>
        <taxon>Streptococcus mitis group</taxon>
    </lineage>
</organism>
<name>A0A387B2I2_9STRE</name>
<protein>
    <submittedName>
        <fullName evidence="1">Uncharacterized protein</fullName>
    </submittedName>
</protein>
<dbReference type="RefSeq" id="WP_038804255.1">
    <property type="nucleotide sequence ID" value="NZ_CP032621.1"/>
</dbReference>
<proteinExistence type="predicted"/>
<accession>A0A387B2I2</accession>
<evidence type="ECO:0000313" key="1">
    <source>
        <dbReference type="EMBL" id="AYF96487.1"/>
    </source>
</evidence>
<gene>
    <name evidence="1" type="ORF">D7D53_08605</name>
</gene>
<dbReference type="EMBL" id="CP032621">
    <property type="protein sequence ID" value="AYF96487.1"/>
    <property type="molecule type" value="Genomic_DNA"/>
</dbReference>
<dbReference type="Proteomes" id="UP000275328">
    <property type="component" value="Chromosome"/>
</dbReference>
<evidence type="ECO:0000313" key="2">
    <source>
        <dbReference type="Proteomes" id="UP000275328"/>
    </source>
</evidence>